<dbReference type="InterPro" id="IPR006968">
    <property type="entry name" value="RUS_fam"/>
</dbReference>
<dbReference type="AlphaFoldDB" id="A0A8J4S027"/>
<gene>
    <name evidence="1" type="ORF">CMV_003592</name>
</gene>
<name>A0A8J4S027_9ROSI</name>
<sequence>MTGLSLASYKDQLESASASQSQRYCFGNLLRYLPRPMVKNSHRVGSRQLIKNEDGFVSVWAARLAQPTVLSSKAKDAAAEIEHRLQLGSKLSDVVSKKEDLLALFDLYRNEGYILAEHKAIFYKQLWNCGTKESLPSSTSRDPSEEQCWVVLKESSSPHDMLKALFHVNYLYWLEKNAGIEARSVSNDCRYGGRLQISLEYVQREFNHVKRDGESMGWVTDGLVARPLPTRIRLAHVASSIAS</sequence>
<dbReference type="OrthoDB" id="364779at2759"/>
<dbReference type="Proteomes" id="UP000737018">
    <property type="component" value="Unassembled WGS sequence"/>
</dbReference>
<organism evidence="1 2">
    <name type="scientific">Castanea mollissima</name>
    <name type="common">Chinese chestnut</name>
    <dbReference type="NCBI Taxonomy" id="60419"/>
    <lineage>
        <taxon>Eukaryota</taxon>
        <taxon>Viridiplantae</taxon>
        <taxon>Streptophyta</taxon>
        <taxon>Embryophyta</taxon>
        <taxon>Tracheophyta</taxon>
        <taxon>Spermatophyta</taxon>
        <taxon>Magnoliopsida</taxon>
        <taxon>eudicotyledons</taxon>
        <taxon>Gunneridae</taxon>
        <taxon>Pentapetalae</taxon>
        <taxon>rosids</taxon>
        <taxon>fabids</taxon>
        <taxon>Fagales</taxon>
        <taxon>Fagaceae</taxon>
        <taxon>Castanea</taxon>
    </lineage>
</organism>
<accession>A0A8J4S027</accession>
<dbReference type="GO" id="GO:0009941">
    <property type="term" value="C:chloroplast envelope"/>
    <property type="evidence" value="ECO:0007669"/>
    <property type="project" value="TreeGrafter"/>
</dbReference>
<dbReference type="PANTHER" id="PTHR12770:SF22">
    <property type="entry name" value="PROTEIN ROOT UVB SENSITIVE 1, CHLOROPLASTIC"/>
    <property type="match status" value="1"/>
</dbReference>
<evidence type="ECO:0000313" key="2">
    <source>
        <dbReference type="Proteomes" id="UP000737018"/>
    </source>
</evidence>
<dbReference type="PANTHER" id="PTHR12770">
    <property type="entry name" value="RUS1 FAMILY PROTEIN C16ORF58"/>
    <property type="match status" value="1"/>
</dbReference>
<reference evidence="1" key="1">
    <citation type="submission" date="2020-03" db="EMBL/GenBank/DDBJ databases">
        <title>Castanea mollissima Vanexum genome sequencing.</title>
        <authorList>
            <person name="Staton M."/>
        </authorList>
    </citation>
    <scope>NUCLEOTIDE SEQUENCE</scope>
    <source>
        <tissue evidence="1">Leaf</tissue>
    </source>
</reference>
<evidence type="ECO:0000313" key="1">
    <source>
        <dbReference type="EMBL" id="KAF3972953.1"/>
    </source>
</evidence>
<dbReference type="GO" id="GO:0010224">
    <property type="term" value="P:response to UV-B"/>
    <property type="evidence" value="ECO:0007669"/>
    <property type="project" value="TreeGrafter"/>
</dbReference>
<keyword evidence="2" id="KW-1185">Reference proteome</keyword>
<comment type="caution">
    <text evidence="1">The sequence shown here is derived from an EMBL/GenBank/DDBJ whole genome shotgun (WGS) entry which is preliminary data.</text>
</comment>
<dbReference type="GO" id="GO:0032502">
    <property type="term" value="P:developmental process"/>
    <property type="evidence" value="ECO:0007669"/>
    <property type="project" value="TreeGrafter"/>
</dbReference>
<protein>
    <submittedName>
        <fullName evidence="1">Uncharacterized protein</fullName>
    </submittedName>
</protein>
<dbReference type="EMBL" id="JRKL02000291">
    <property type="protein sequence ID" value="KAF3972953.1"/>
    <property type="molecule type" value="Genomic_DNA"/>
</dbReference>
<proteinExistence type="predicted"/>